<sequence length="73" mass="7853">MPSEPHSGINMLSSRVLESHGGCCRNSSKVRHSLSEATWMVTDEPAARSTVAISDTNCSLCAMIMFPPIVAVF</sequence>
<reference evidence="1" key="1">
    <citation type="submission" date="2014-09" db="EMBL/GenBank/DDBJ databases">
        <authorList>
            <person name="Magalhaes I.L.F."/>
            <person name="Oliveira U."/>
            <person name="Santos F.R."/>
            <person name="Vidigal T.H.D.A."/>
            <person name="Brescovit A.D."/>
            <person name="Santos A.J."/>
        </authorList>
    </citation>
    <scope>NUCLEOTIDE SEQUENCE</scope>
    <source>
        <tissue evidence="1">Shoot tissue taken approximately 20 cm above the soil surface</tissue>
    </source>
</reference>
<organism evidence="1">
    <name type="scientific">Arundo donax</name>
    <name type="common">Giant reed</name>
    <name type="synonym">Donax arundinaceus</name>
    <dbReference type="NCBI Taxonomy" id="35708"/>
    <lineage>
        <taxon>Eukaryota</taxon>
        <taxon>Viridiplantae</taxon>
        <taxon>Streptophyta</taxon>
        <taxon>Embryophyta</taxon>
        <taxon>Tracheophyta</taxon>
        <taxon>Spermatophyta</taxon>
        <taxon>Magnoliopsida</taxon>
        <taxon>Liliopsida</taxon>
        <taxon>Poales</taxon>
        <taxon>Poaceae</taxon>
        <taxon>PACMAD clade</taxon>
        <taxon>Arundinoideae</taxon>
        <taxon>Arundineae</taxon>
        <taxon>Arundo</taxon>
    </lineage>
</organism>
<name>A0A0A9BAK3_ARUDO</name>
<evidence type="ECO:0000313" key="1">
    <source>
        <dbReference type="EMBL" id="JAD56342.1"/>
    </source>
</evidence>
<dbReference type="AlphaFoldDB" id="A0A0A9BAK3"/>
<protein>
    <submittedName>
        <fullName evidence="1">ZmAO-1</fullName>
    </submittedName>
</protein>
<dbReference type="EMBL" id="GBRH01241553">
    <property type="protein sequence ID" value="JAD56342.1"/>
    <property type="molecule type" value="Transcribed_RNA"/>
</dbReference>
<accession>A0A0A9BAK3</accession>
<reference evidence="1" key="2">
    <citation type="journal article" date="2015" name="Data Brief">
        <title>Shoot transcriptome of the giant reed, Arundo donax.</title>
        <authorList>
            <person name="Barrero R.A."/>
            <person name="Guerrero F.D."/>
            <person name="Moolhuijzen P."/>
            <person name="Goolsby J.A."/>
            <person name="Tidwell J."/>
            <person name="Bellgard S.E."/>
            <person name="Bellgard M.I."/>
        </authorList>
    </citation>
    <scope>NUCLEOTIDE SEQUENCE</scope>
    <source>
        <tissue evidence="1">Shoot tissue taken approximately 20 cm above the soil surface</tissue>
    </source>
</reference>
<proteinExistence type="predicted"/>